<feature type="transmembrane region" description="Helical" evidence="6">
    <location>
        <begin position="57"/>
        <end position="79"/>
    </location>
</feature>
<organism evidence="7 8">
    <name type="scientific">Persicobacter psychrovividus</name>
    <dbReference type="NCBI Taxonomy" id="387638"/>
    <lineage>
        <taxon>Bacteria</taxon>
        <taxon>Pseudomonadati</taxon>
        <taxon>Bacteroidota</taxon>
        <taxon>Cytophagia</taxon>
        <taxon>Cytophagales</taxon>
        <taxon>Persicobacteraceae</taxon>
        <taxon>Persicobacter</taxon>
    </lineage>
</organism>
<comment type="subcellular location">
    <subcellularLocation>
        <location evidence="1">Cell membrane</location>
        <topology evidence="1">Multi-pass membrane protein</topology>
    </subcellularLocation>
</comment>
<keyword evidence="8" id="KW-1185">Reference proteome</keyword>
<dbReference type="Pfam" id="PF03739">
    <property type="entry name" value="LptF_LptG"/>
    <property type="match status" value="1"/>
</dbReference>
<evidence type="ECO:0000256" key="2">
    <source>
        <dbReference type="ARBA" id="ARBA00022475"/>
    </source>
</evidence>
<feature type="transmembrane region" description="Helical" evidence="6">
    <location>
        <begin position="334"/>
        <end position="353"/>
    </location>
</feature>
<evidence type="ECO:0000313" key="7">
    <source>
        <dbReference type="EMBL" id="BDC98085.1"/>
    </source>
</evidence>
<feature type="transmembrane region" description="Helical" evidence="6">
    <location>
        <begin position="100"/>
        <end position="123"/>
    </location>
</feature>
<name>A0ABM7VBI1_9BACT</name>
<keyword evidence="2" id="KW-1003">Cell membrane</keyword>
<feature type="transmembrane region" description="Helical" evidence="6">
    <location>
        <begin position="12"/>
        <end position="33"/>
    </location>
</feature>
<reference evidence="7 8" key="1">
    <citation type="submission" date="2021-12" db="EMBL/GenBank/DDBJ databases">
        <title>Genome sequencing of bacteria with rrn-lacking chromosome and rrn-plasmid.</title>
        <authorList>
            <person name="Anda M."/>
            <person name="Iwasaki W."/>
        </authorList>
    </citation>
    <scope>NUCLEOTIDE SEQUENCE [LARGE SCALE GENOMIC DNA]</scope>
    <source>
        <strain evidence="7 8">NBRC 101262</strain>
    </source>
</reference>
<dbReference type="PANTHER" id="PTHR33529">
    <property type="entry name" value="SLR0882 PROTEIN-RELATED"/>
    <property type="match status" value="1"/>
</dbReference>
<dbReference type="EMBL" id="AP025292">
    <property type="protein sequence ID" value="BDC98085.1"/>
    <property type="molecule type" value="Genomic_DNA"/>
</dbReference>
<keyword evidence="3 6" id="KW-0812">Transmembrane</keyword>
<evidence type="ECO:0000313" key="8">
    <source>
        <dbReference type="Proteomes" id="UP001354989"/>
    </source>
</evidence>
<dbReference type="InterPro" id="IPR005495">
    <property type="entry name" value="LptG/LptF_permease"/>
</dbReference>
<evidence type="ECO:0000256" key="6">
    <source>
        <dbReference type="SAM" id="Phobius"/>
    </source>
</evidence>
<proteinExistence type="predicted"/>
<gene>
    <name evidence="7" type="ORF">PEPS_03660</name>
</gene>
<evidence type="ECO:0000256" key="3">
    <source>
        <dbReference type="ARBA" id="ARBA00022692"/>
    </source>
</evidence>
<accession>A0ABM7VBI1</accession>
<sequence length="358" mass="41102">MLKILDRYILKKFLTSYVFVVLVLVSVICILDMTEKNDKFLKNHLPVSEILSYYGDFALYMGNFITPLMVFITTVFVTSKLASHTEIIATLSSGVTFKRFMVPYFIGAGLLASISFVANGWVIPNSNKSRLEFERAYLERQYYFDDQHVHIKLSPDSYLYLKSYNNHSNTGYRVSLETIEGNELKEKLTARRMKWNQEKKAWTLFNWQLRKIDGMSEVVTKGNELDSAFNLKPKYFENQEKEYEALTLPELDAAIADLQSRGTDTWKQYQIEKLVRYTAPFAILILTFIGITVSAKKARGGTGLQVAIGFVLAFVYIIFFMFGRTLAEKGAMEPLLAVWIPNIVFSVIGIFLYRSVPK</sequence>
<keyword evidence="4 6" id="KW-1133">Transmembrane helix</keyword>
<evidence type="ECO:0000256" key="5">
    <source>
        <dbReference type="ARBA" id="ARBA00023136"/>
    </source>
</evidence>
<dbReference type="PANTHER" id="PTHR33529:SF8">
    <property type="entry name" value="PERMEASE, YJGP_YJGQ FAMILY"/>
    <property type="match status" value="1"/>
</dbReference>
<evidence type="ECO:0000256" key="1">
    <source>
        <dbReference type="ARBA" id="ARBA00004651"/>
    </source>
</evidence>
<dbReference type="RefSeq" id="WP_338397485.1">
    <property type="nucleotide sequence ID" value="NZ_AP025292.1"/>
</dbReference>
<keyword evidence="5 6" id="KW-0472">Membrane</keyword>
<feature type="transmembrane region" description="Helical" evidence="6">
    <location>
        <begin position="302"/>
        <end position="322"/>
    </location>
</feature>
<dbReference type="Proteomes" id="UP001354989">
    <property type="component" value="Chromosome"/>
</dbReference>
<evidence type="ECO:0000256" key="4">
    <source>
        <dbReference type="ARBA" id="ARBA00022989"/>
    </source>
</evidence>
<feature type="transmembrane region" description="Helical" evidence="6">
    <location>
        <begin position="277"/>
        <end position="295"/>
    </location>
</feature>
<protein>
    <submittedName>
        <fullName evidence="7">Membrane protein</fullName>
    </submittedName>
</protein>